<keyword evidence="3" id="KW-1185">Reference proteome</keyword>
<dbReference type="Proteomes" id="UP000309215">
    <property type="component" value="Unassembled WGS sequence"/>
</dbReference>
<dbReference type="InterPro" id="IPR009305">
    <property type="entry name" value="Mpo1-like"/>
</dbReference>
<dbReference type="PANTHER" id="PTHR34205">
    <property type="entry name" value="TRANSMEMBRANE PROTEIN"/>
    <property type="match status" value="1"/>
</dbReference>
<feature type="transmembrane region" description="Helical" evidence="1">
    <location>
        <begin position="51"/>
        <end position="70"/>
    </location>
</feature>
<keyword evidence="1" id="KW-1133">Transmembrane helix</keyword>
<reference evidence="2 3" key="1">
    <citation type="submission" date="2019-04" db="EMBL/GenBank/DDBJ databases">
        <authorList>
            <person name="Li Y."/>
            <person name="Wang J."/>
        </authorList>
    </citation>
    <scope>NUCLEOTIDE SEQUENCE [LARGE SCALE GENOMIC DNA]</scope>
    <source>
        <strain evidence="2 3">DSM 14668</strain>
    </source>
</reference>
<organism evidence="2 3">
    <name type="scientific">Polyangium fumosum</name>
    <dbReference type="NCBI Taxonomy" id="889272"/>
    <lineage>
        <taxon>Bacteria</taxon>
        <taxon>Pseudomonadati</taxon>
        <taxon>Myxococcota</taxon>
        <taxon>Polyangia</taxon>
        <taxon>Polyangiales</taxon>
        <taxon>Polyangiaceae</taxon>
        <taxon>Polyangium</taxon>
    </lineage>
</organism>
<dbReference type="PANTHER" id="PTHR34205:SF2">
    <property type="entry name" value="DUF962 DOMAIN-CONTAINING PROTEIN"/>
    <property type="match status" value="1"/>
</dbReference>
<evidence type="ECO:0000256" key="1">
    <source>
        <dbReference type="SAM" id="Phobius"/>
    </source>
</evidence>
<evidence type="ECO:0000313" key="3">
    <source>
        <dbReference type="Proteomes" id="UP000309215"/>
    </source>
</evidence>
<gene>
    <name evidence="2" type="ORF">E8A74_27005</name>
</gene>
<comment type="caution">
    <text evidence="2">The sequence shown here is derived from an EMBL/GenBank/DDBJ whole genome shotgun (WGS) entry which is preliminary data.</text>
</comment>
<dbReference type="AlphaFoldDB" id="A0A4U1J760"/>
<dbReference type="Pfam" id="PF06127">
    <property type="entry name" value="Mpo1-like"/>
    <property type="match status" value="1"/>
</dbReference>
<keyword evidence="1" id="KW-0812">Transmembrane</keyword>
<name>A0A4U1J760_9BACT</name>
<dbReference type="EMBL" id="SSMQ01000031">
    <property type="protein sequence ID" value="TKD03167.1"/>
    <property type="molecule type" value="Genomic_DNA"/>
</dbReference>
<dbReference type="RefSeq" id="WP_136931964.1">
    <property type="nucleotide sequence ID" value="NZ_SSMQ01000031.1"/>
</dbReference>
<evidence type="ECO:0000313" key="2">
    <source>
        <dbReference type="EMBL" id="TKD03167.1"/>
    </source>
</evidence>
<keyword evidence="1" id="KW-0472">Membrane</keyword>
<proteinExistence type="predicted"/>
<accession>A0A4U1J760</accession>
<dbReference type="OrthoDB" id="7356072at2"/>
<sequence length="135" mass="15051">MSTKDIESFEEFWPFYVREHSLKATRLFHFAGTTAAGLTALAAIALRRPALVPIALVAGYGPAWFSHFFIEKNKPASFKYPLWSFAADWVMWSKILKGTMDAEVERVMSSNGKGHDEDEATAGYTHYQAGTNGVN</sequence>
<protein>
    <submittedName>
        <fullName evidence="2">DUF962 domain-containing protein</fullName>
    </submittedName>
</protein>
<feature type="transmembrane region" description="Helical" evidence="1">
    <location>
        <begin position="27"/>
        <end position="45"/>
    </location>
</feature>